<protein>
    <submittedName>
        <fullName evidence="1">Uncharacterized protein</fullName>
    </submittedName>
</protein>
<dbReference type="EMBL" id="CM023472">
    <property type="protein sequence ID" value="KAH7959109.1"/>
    <property type="molecule type" value="Genomic_DNA"/>
</dbReference>
<accession>A0ACB8D3Z8</accession>
<comment type="caution">
    <text evidence="1">The sequence shown here is derived from an EMBL/GenBank/DDBJ whole genome shotgun (WGS) entry which is preliminary data.</text>
</comment>
<dbReference type="Proteomes" id="UP000821865">
    <property type="component" value="Chromosome 3"/>
</dbReference>
<name>A0ACB8D3Z8_DERSI</name>
<reference evidence="1" key="1">
    <citation type="submission" date="2020-05" db="EMBL/GenBank/DDBJ databases">
        <title>Large-scale comparative analyses of tick genomes elucidate their genetic diversity and vector capacities.</title>
        <authorList>
            <person name="Jia N."/>
            <person name="Wang J."/>
            <person name="Shi W."/>
            <person name="Du L."/>
            <person name="Sun Y."/>
            <person name="Zhan W."/>
            <person name="Jiang J."/>
            <person name="Wang Q."/>
            <person name="Zhang B."/>
            <person name="Ji P."/>
            <person name="Sakyi L.B."/>
            <person name="Cui X."/>
            <person name="Yuan T."/>
            <person name="Jiang B."/>
            <person name="Yang W."/>
            <person name="Lam T.T.-Y."/>
            <person name="Chang Q."/>
            <person name="Ding S."/>
            <person name="Wang X."/>
            <person name="Zhu J."/>
            <person name="Ruan X."/>
            <person name="Zhao L."/>
            <person name="Wei J."/>
            <person name="Que T."/>
            <person name="Du C."/>
            <person name="Cheng J."/>
            <person name="Dai P."/>
            <person name="Han X."/>
            <person name="Huang E."/>
            <person name="Gao Y."/>
            <person name="Liu J."/>
            <person name="Shao H."/>
            <person name="Ye R."/>
            <person name="Li L."/>
            <person name="Wei W."/>
            <person name="Wang X."/>
            <person name="Wang C."/>
            <person name="Yang T."/>
            <person name="Huo Q."/>
            <person name="Li W."/>
            <person name="Guo W."/>
            <person name="Chen H."/>
            <person name="Zhou L."/>
            <person name="Ni X."/>
            <person name="Tian J."/>
            <person name="Zhou Y."/>
            <person name="Sheng Y."/>
            <person name="Liu T."/>
            <person name="Pan Y."/>
            <person name="Xia L."/>
            <person name="Li J."/>
            <person name="Zhao F."/>
            <person name="Cao W."/>
        </authorList>
    </citation>
    <scope>NUCLEOTIDE SEQUENCE</scope>
    <source>
        <strain evidence="1">Dsil-2018</strain>
    </source>
</reference>
<sequence length="687" mass="77006">MNELGLAPRNAGPSSSSNEGASFTSADSSRVERLSPLKPGTSRQSRSSLSTDDGGEPPFKRLNERSSSEAFVDDVCRQEAPCVDEFQSESAGTSSCEQSDSDSSSSDKGGPQGSESSDESDDFVASDSCTGPDEGIAFTCSPTLTHVLSEQLSASEEFAVIASKHNMTHACINDVLDFCRRRGISDLPKDARTVLKTERKAQVEQNGSFVHFGLAEGIRQVLQPGQVVPSELKLQGNIDGVPLYKSSQLAFWPILCRITNVEASPPFVVSVYCGAGKPPCLQDYLEPFLQEVSDLISEGISIGDVHVRVSIGAMVCDAPARSYVKCIVGHTGYYACERCNQKGQHLENRVTFPRLHAAARTNASFRSQENKHHHSGVSPFLSLDVDMIAFFPSEYMHLVCLGVMRRLLRNWVCQGHSNRLSRLYRNQLNESLREASKAFPTCFQRKPRGTEELDRWKATEFRTFLLYVGPVVLKPLLPASQYKHFVMFHVAVRILASPQHYREYNVFAKDLLRYFVQELSELYGKKQLVYNVHSLIHLADQCLDHGPLDEFSAFPFESYLGRIKKLLRSSNKPLSQLSRRISELRHSSRNQVKQKLQHVKPGDCFLIDSTPVVVLEIMADHFKGGILPNARDFFKLPLKSSQLNIWRCNTLSNERKVWHLDDLRNTARCLRLNYKQGHVVIPLLHFH</sequence>
<gene>
    <name evidence="1" type="ORF">HPB49_008311</name>
</gene>
<evidence type="ECO:0000313" key="2">
    <source>
        <dbReference type="Proteomes" id="UP000821865"/>
    </source>
</evidence>
<organism evidence="1 2">
    <name type="scientific">Dermacentor silvarum</name>
    <name type="common">Tick</name>
    <dbReference type="NCBI Taxonomy" id="543639"/>
    <lineage>
        <taxon>Eukaryota</taxon>
        <taxon>Metazoa</taxon>
        <taxon>Ecdysozoa</taxon>
        <taxon>Arthropoda</taxon>
        <taxon>Chelicerata</taxon>
        <taxon>Arachnida</taxon>
        <taxon>Acari</taxon>
        <taxon>Parasitiformes</taxon>
        <taxon>Ixodida</taxon>
        <taxon>Ixodoidea</taxon>
        <taxon>Ixodidae</taxon>
        <taxon>Rhipicephalinae</taxon>
        <taxon>Dermacentor</taxon>
    </lineage>
</organism>
<keyword evidence="2" id="KW-1185">Reference proteome</keyword>
<proteinExistence type="predicted"/>
<evidence type="ECO:0000313" key="1">
    <source>
        <dbReference type="EMBL" id="KAH7959109.1"/>
    </source>
</evidence>